<protein>
    <submittedName>
        <fullName evidence="1">Uncharacterized protein</fullName>
    </submittedName>
</protein>
<name>A0A023W7Q2_9CAUD</name>
<evidence type="ECO:0000313" key="2">
    <source>
        <dbReference type="Proteomes" id="UP000024443"/>
    </source>
</evidence>
<keyword evidence="2" id="KW-1185">Reference proteome</keyword>
<accession>A0A023W7Q2</accession>
<dbReference type="GeneID" id="19488234"/>
<dbReference type="RefSeq" id="YP_009032530.1">
    <property type="nucleotide sequence ID" value="NC_024148.1"/>
</dbReference>
<reference evidence="1 2" key="1">
    <citation type="submission" date="2014-02" db="EMBL/GenBank/DDBJ databases">
        <authorList>
            <person name="Meadows H.N."/>
            <person name="Fisher J.N.B."/>
            <person name="Gardner A.V."/>
            <person name="Merrill B.D."/>
            <person name="Hartmann K.A."/>
            <person name="Bailey M.E."/>
            <person name="Beckstead A.P."/>
            <person name="Deus L.M."/>
            <person name="Earl A.S."/>
            <person name="Easter R.A."/>
            <person name="Gibby P.D."/>
            <person name="Graves K.A."/>
            <person name="Ayer P.A."/>
            <person name="Heiner M.E."/>
            <person name="Herring J.A."/>
            <person name="Jaen A.D."/>
            <person name="Liu J.E."/>
            <person name="Manci A.M."/>
            <person name="Nielsen D.A."/>
            <person name="Paz H.C."/>
            <person name="Sabin N.R."/>
            <person name="Solomon M.B."/>
            <person name="Sutter R.A."/>
            <person name="Wake B.N."/>
            <person name="Willyerd H.J."/>
            <person name="Zimmerman L.J."/>
            <person name="Breakwell D.P."/>
            <person name="Burnett S.H."/>
            <person name="Grose J.H."/>
            <person name="Bradley K.W."/>
            <person name="Clarke D.Q."/>
            <person name="Lewis M.F."/>
            <person name="Barker L.P."/>
            <person name="Bailey C."/>
            <person name="Asai D.J."/>
            <person name="Garber M.L."/>
            <person name="Bowman C.A."/>
            <person name="Russell D.A."/>
            <person name="Pope W.H."/>
            <person name="Jacobs-Sera D."/>
            <person name="Hendrix R.W."/>
            <person name="Hatfull G.F."/>
        </authorList>
    </citation>
    <scope>NUCLEOTIDE SEQUENCE [LARGE SCALE GENOMIC DNA]</scope>
</reference>
<sequence length="60" mass="6971">MRTAFAKFVLPHDASREQIAYAEQQAVRELRRIGAYGEVYREGIEAHPEGLHFIYSAKEY</sequence>
<proteinExistence type="predicted"/>
<dbReference type="Proteomes" id="UP000024443">
    <property type="component" value="Segment"/>
</dbReference>
<evidence type="ECO:0000313" key="1">
    <source>
        <dbReference type="EMBL" id="AHY27108.1"/>
    </source>
</evidence>
<gene>
    <name evidence="1" type="primary">45</name>
    <name evidence="1" type="ORF">PBI_PHANTASTIC_45</name>
</gene>
<dbReference type="KEGG" id="vg:19488234"/>
<organism evidence="1 2">
    <name type="scientific">Mycobacterium phage Phantastic</name>
    <dbReference type="NCBI Taxonomy" id="1486426"/>
    <lineage>
        <taxon>Viruses</taxon>
        <taxon>Duplodnaviria</taxon>
        <taxon>Heunggongvirae</taxon>
        <taxon>Uroviricota</taxon>
        <taxon>Caudoviricetes</taxon>
        <taxon>Veracruzvirus</taxon>
        <taxon>Veracruzvirus phantastic</taxon>
    </lineage>
</organism>
<dbReference type="EMBL" id="KJ510415">
    <property type="protein sequence ID" value="AHY27108.1"/>
    <property type="molecule type" value="Genomic_DNA"/>
</dbReference>
<dbReference type="OrthoDB" id="26949at10239"/>